<dbReference type="AlphaFoldDB" id="V6J1H8"/>
<dbReference type="EMBL" id="AWTC01000001">
    <property type="protein sequence ID" value="EST13677.1"/>
    <property type="molecule type" value="Genomic_DNA"/>
</dbReference>
<comment type="caution">
    <text evidence="1">The sequence shown here is derived from an EMBL/GenBank/DDBJ whole genome shotgun (WGS) entry which is preliminary data.</text>
</comment>
<dbReference type="Proteomes" id="UP000018296">
    <property type="component" value="Unassembled WGS sequence"/>
</dbReference>
<name>V6J1H8_9BACL</name>
<evidence type="ECO:0000313" key="1">
    <source>
        <dbReference type="EMBL" id="EST13677.1"/>
    </source>
</evidence>
<proteinExistence type="predicted"/>
<gene>
    <name evidence="1" type="ORF">P343_01080</name>
</gene>
<keyword evidence="2" id="KW-1185">Reference proteome</keyword>
<dbReference type="PATRIC" id="fig|1395513.3.peg.217"/>
<organism evidence="1 2">
    <name type="scientific">Sporolactobacillus laevolacticus DSM 442</name>
    <dbReference type="NCBI Taxonomy" id="1395513"/>
    <lineage>
        <taxon>Bacteria</taxon>
        <taxon>Bacillati</taxon>
        <taxon>Bacillota</taxon>
        <taxon>Bacilli</taxon>
        <taxon>Bacillales</taxon>
        <taxon>Sporolactobacillaceae</taxon>
        <taxon>Sporolactobacillus</taxon>
    </lineage>
</organism>
<protein>
    <submittedName>
        <fullName evidence="1">Uncharacterized protein</fullName>
    </submittedName>
</protein>
<evidence type="ECO:0000313" key="2">
    <source>
        <dbReference type="Proteomes" id="UP000018296"/>
    </source>
</evidence>
<reference evidence="1 2" key="1">
    <citation type="journal article" date="2013" name="Genome Announc.">
        <title>Genome Sequence of Sporolactobacillus laevolacticus DSM442, an Efficient Polymer-Grade D-Lactate Producer from Agricultural Waste Cottonseed as a Nitrogen Source.</title>
        <authorList>
            <person name="Wang H."/>
            <person name="Wang L."/>
            <person name="Ju J."/>
            <person name="Yu B."/>
            <person name="Ma Y."/>
        </authorList>
    </citation>
    <scope>NUCLEOTIDE SEQUENCE [LARGE SCALE GENOMIC DNA]</scope>
    <source>
        <strain evidence="1 2">DSM 442</strain>
    </source>
</reference>
<accession>V6J1H8</accession>
<sequence length="48" mass="5392">MHIQADYSYKNSAKLLGSTMPVQILRSVGIHQEKIISGKAKAKYLFNL</sequence>